<dbReference type="Proteomes" id="UP001164743">
    <property type="component" value="Chromosome 14A"/>
</dbReference>
<reference evidence="1" key="1">
    <citation type="submission" date="2022-10" db="EMBL/GenBank/DDBJ databases">
        <title>Puccinia triticina Genome sequencing and assembly.</title>
        <authorList>
            <person name="Li C."/>
        </authorList>
    </citation>
    <scope>NUCLEOTIDE SEQUENCE</scope>
    <source>
        <strain evidence="1">Pt15</strain>
    </source>
</reference>
<gene>
    <name evidence="1" type="ORF">PtA15_14A70</name>
</gene>
<dbReference type="GeneID" id="77804135"/>
<sequence>MRGASHGPPDHGIASVDGQQTPADREALLPLNKITLVPVGCYSSSPLTPNEVCVHLQVYVHHKCRVVFEPIKCPLSCFPVWLSVQGGI</sequence>
<dbReference type="RefSeq" id="XP_053026744.1">
    <property type="nucleotide sequence ID" value="XM_053163241.1"/>
</dbReference>
<organism evidence="1 2">
    <name type="scientific">Puccinia triticina</name>
    <dbReference type="NCBI Taxonomy" id="208348"/>
    <lineage>
        <taxon>Eukaryota</taxon>
        <taxon>Fungi</taxon>
        <taxon>Dikarya</taxon>
        <taxon>Basidiomycota</taxon>
        <taxon>Pucciniomycotina</taxon>
        <taxon>Pucciniomycetes</taxon>
        <taxon>Pucciniales</taxon>
        <taxon>Pucciniaceae</taxon>
        <taxon>Puccinia</taxon>
    </lineage>
</organism>
<accession>A0ABY7D0U7</accession>
<evidence type="ECO:0000313" key="2">
    <source>
        <dbReference type="Proteomes" id="UP001164743"/>
    </source>
</evidence>
<name>A0ABY7D0U7_9BASI</name>
<dbReference type="EMBL" id="CP110434">
    <property type="protein sequence ID" value="WAQ91189.1"/>
    <property type="molecule type" value="Genomic_DNA"/>
</dbReference>
<proteinExistence type="predicted"/>
<evidence type="ECO:0000313" key="1">
    <source>
        <dbReference type="EMBL" id="WAQ91189.1"/>
    </source>
</evidence>
<protein>
    <submittedName>
        <fullName evidence="1">Uncharacterized protein</fullName>
    </submittedName>
</protein>
<keyword evidence="2" id="KW-1185">Reference proteome</keyword>